<reference evidence="4 6" key="3">
    <citation type="journal article" date="2015" name="BMC Genomics">
        <title>Sex and parasites: genomic and transcriptomic analysis of Microbotryum lychnidis-dioicae, the biotrophic and plant-castrating anther smut fungus.</title>
        <authorList>
            <person name="Perlin M.H."/>
            <person name="Amselem J."/>
            <person name="Fontanillas E."/>
            <person name="Toh S.S."/>
            <person name="Chen Z."/>
            <person name="Goldberg J."/>
            <person name="Duplessis S."/>
            <person name="Henrissat B."/>
            <person name="Young S."/>
            <person name="Zeng Q."/>
            <person name="Aguileta G."/>
            <person name="Petit E."/>
            <person name="Badouin H."/>
            <person name="Andrews J."/>
            <person name="Razeeq D."/>
            <person name="Gabaldon T."/>
            <person name="Quesneville H."/>
            <person name="Giraud T."/>
            <person name="Hood M.E."/>
            <person name="Schultz D.J."/>
            <person name="Cuomo C.A."/>
        </authorList>
    </citation>
    <scope>NUCLEOTIDE SEQUENCE [LARGE SCALE GENOMIC DNA]</scope>
    <source>
        <strain evidence="6">p1A1 Lamole</strain>
        <strain evidence="4">P1A1 Lamole</strain>
    </source>
</reference>
<dbReference type="EMBL" id="GL541693">
    <property type="protein sequence ID" value="KDE05101.1"/>
    <property type="molecule type" value="Genomic_DNA"/>
</dbReference>
<keyword evidence="6" id="KW-1185">Reference proteome</keyword>
<feature type="transmembrane region" description="Helical" evidence="2">
    <location>
        <begin position="259"/>
        <end position="281"/>
    </location>
</feature>
<reference evidence="4" key="2">
    <citation type="submission" date="2010-11" db="EMBL/GenBank/DDBJ databases">
        <authorList>
            <consortium name="The Broad Institute Genome Sequencing Platform"/>
            <person name="Earl A."/>
            <person name="Ward D."/>
            <person name="Feldgarden M."/>
            <person name="Gevers D."/>
            <person name="Butler R."/>
            <person name="Young S.K."/>
            <person name="Zeng Q."/>
            <person name="Gargeya S."/>
            <person name="Fitzgerald M."/>
            <person name="Haas B."/>
            <person name="Abouelleil A."/>
            <person name="Alvarado L."/>
            <person name="Arachchi H.M."/>
            <person name="Berlin A."/>
            <person name="Brown A."/>
            <person name="Chapman S.B."/>
            <person name="Chen Z."/>
            <person name="Dunbar C."/>
            <person name="Freedman E."/>
            <person name="Gearin G."/>
            <person name="Gellesch M."/>
            <person name="Goldberg J."/>
            <person name="Griggs A."/>
            <person name="Gujja S."/>
            <person name="Heilman E."/>
            <person name="Heiman D."/>
            <person name="Howarth C."/>
            <person name="Larson L."/>
            <person name="Lui A."/>
            <person name="MacDonald P.J.P."/>
            <person name="Mehta T."/>
            <person name="Montmayeur A."/>
            <person name="Murphy C."/>
            <person name="Neiman D."/>
            <person name="Pearson M."/>
            <person name="Priest M."/>
            <person name="Roberts A."/>
            <person name="Saif S."/>
            <person name="Shea T."/>
            <person name="Shenoy N."/>
            <person name="Sisk P."/>
            <person name="Stolte C."/>
            <person name="Sykes S."/>
            <person name="White J."/>
            <person name="Yandava C."/>
            <person name="Wortman J."/>
            <person name="Nusbaum C."/>
            <person name="Birren B."/>
        </authorList>
    </citation>
    <scope>NUCLEOTIDE SEQUENCE</scope>
    <source>
        <strain evidence="4">P1A1 Lamole</strain>
    </source>
</reference>
<name>U5HBJ1_USTV1</name>
<evidence type="ECO:0000256" key="2">
    <source>
        <dbReference type="SAM" id="Phobius"/>
    </source>
</evidence>
<keyword evidence="2" id="KW-0472">Membrane</keyword>
<sequence length="419" mass="43162">MFRCAGARSIALLLVGLLATKSVLGAVTPTAPGPGVTFDVGGQCSFTWTADTTNTWTSFDVDLMSGSNQAMSVVTRVTSGLDGTKSGTATFTCPDVTPNSAIYFFQFTMSDADPQWTTRFTIASSTVATTTPAHLTQSDGSAIPWGVGTLAGGAAANSSLTATRRTSSTRTLSSPTVSSTTTTVTTTVPASPTTTAVSSTIATSSSTSDSTSDTTSPSSSSSSSLSSPSASTSASATATAAAAATGGAFFSTWPMGGKIGFFVGIGVAGLIVVALLIWLGIHLCRRREDDGAENFVNEWDTVDQDPYYANQNQSTVHAGGAAAHDEDAGYASEKVYGRSQVDEPYAATSRMPGGGHEAYPLVPRGGEAAYNHSTAGFAAYPHNDYPQRAVSPSNYGGAADESFPHGYQDTTNQPQHDRW</sequence>
<feature type="compositionally biased region" description="Polar residues" evidence="1">
    <location>
        <begin position="408"/>
        <end position="419"/>
    </location>
</feature>
<accession>U5HBJ1</accession>
<dbReference type="Proteomes" id="UP000017200">
    <property type="component" value="Unassembled WGS sequence"/>
</dbReference>
<proteinExistence type="predicted"/>
<reference evidence="5" key="4">
    <citation type="submission" date="2015-06" db="UniProtKB">
        <authorList>
            <consortium name="EnsemblFungi"/>
        </authorList>
    </citation>
    <scope>IDENTIFICATION</scope>
</reference>
<evidence type="ECO:0000313" key="5">
    <source>
        <dbReference type="EnsemblFungi" id="MVLG_04541T0"/>
    </source>
</evidence>
<feature type="chain" id="PRO_5009724538" description="Mid2 domain-containing protein" evidence="3">
    <location>
        <begin position="26"/>
        <end position="419"/>
    </location>
</feature>
<dbReference type="InterPro" id="IPR052982">
    <property type="entry name" value="SRP1/TIP1-like"/>
</dbReference>
<evidence type="ECO:0008006" key="7">
    <source>
        <dbReference type="Google" id="ProtNLM"/>
    </source>
</evidence>
<dbReference type="PRINTS" id="PR00833">
    <property type="entry name" value="POAALLERGEN"/>
</dbReference>
<evidence type="ECO:0000313" key="6">
    <source>
        <dbReference type="Proteomes" id="UP000017200"/>
    </source>
</evidence>
<dbReference type="OrthoDB" id="2432613at2759"/>
<dbReference type="PANTHER" id="PTHR40633">
    <property type="entry name" value="MATRIX PROTEIN, PUTATIVE (AFU_ORTHOLOGUE AFUA_8G05410)-RELATED"/>
    <property type="match status" value="1"/>
</dbReference>
<protein>
    <recommendedName>
        <fullName evidence="7">Mid2 domain-containing protein</fullName>
    </recommendedName>
</protein>
<dbReference type="EMBL" id="AEIJ01000451">
    <property type="status" value="NOT_ANNOTATED_CDS"/>
    <property type="molecule type" value="Genomic_DNA"/>
</dbReference>
<reference evidence="6" key="1">
    <citation type="submission" date="2010-11" db="EMBL/GenBank/DDBJ databases">
        <title>The genome sequence of Microbotryum violaceum strain p1A1 Lamole.</title>
        <authorList>
            <person name="Cuomo C."/>
            <person name="Perlin M."/>
            <person name="Young S.K."/>
            <person name="Zeng Q."/>
            <person name="Gargeya S."/>
            <person name="Alvarado L."/>
            <person name="Berlin A."/>
            <person name="Chapman S.B."/>
            <person name="Chen Z."/>
            <person name="Freedman E."/>
            <person name="Gellesch M."/>
            <person name="Goldberg J."/>
            <person name="Griggs A."/>
            <person name="Gujja S."/>
            <person name="Heilman E."/>
            <person name="Heiman D."/>
            <person name="Howarth C."/>
            <person name="Mehta T."/>
            <person name="Neiman D."/>
            <person name="Pearson M."/>
            <person name="Roberts A."/>
            <person name="Saif S."/>
            <person name="Shea T."/>
            <person name="Shenoy N."/>
            <person name="Sisk P."/>
            <person name="Stolte C."/>
            <person name="Sykes S."/>
            <person name="White J."/>
            <person name="Yandava C."/>
            <person name="Haas B."/>
            <person name="Nusbaum C."/>
            <person name="Birren B."/>
        </authorList>
    </citation>
    <scope>NUCLEOTIDE SEQUENCE [LARGE SCALE GENOMIC DNA]</scope>
    <source>
        <strain evidence="6">p1A1 Lamole</strain>
    </source>
</reference>
<dbReference type="OMA" id="IYFFQFT"/>
<dbReference type="STRING" id="683840.U5HBJ1"/>
<keyword evidence="2" id="KW-1133">Transmembrane helix</keyword>
<dbReference type="EnsemblFungi" id="MVLG_04541T0">
    <property type="protein sequence ID" value="MVLG_04541T0"/>
    <property type="gene ID" value="MVLG_04541"/>
</dbReference>
<feature type="signal peptide" evidence="3">
    <location>
        <begin position="1"/>
        <end position="25"/>
    </location>
</feature>
<evidence type="ECO:0000256" key="3">
    <source>
        <dbReference type="SAM" id="SignalP"/>
    </source>
</evidence>
<dbReference type="AlphaFoldDB" id="U5HBJ1"/>
<evidence type="ECO:0000256" key="1">
    <source>
        <dbReference type="SAM" id="MobiDB-lite"/>
    </source>
</evidence>
<dbReference type="HOGENOM" id="CLU_655858_0_0_1"/>
<evidence type="ECO:0000313" key="4">
    <source>
        <dbReference type="EMBL" id="KDE05101.1"/>
    </source>
</evidence>
<gene>
    <name evidence="4" type="ORF">MVLG_04541</name>
</gene>
<keyword evidence="3" id="KW-0732">Signal</keyword>
<feature type="region of interest" description="Disordered" evidence="1">
    <location>
        <begin position="158"/>
        <end position="231"/>
    </location>
</feature>
<dbReference type="InParanoid" id="U5HBJ1"/>
<organism evidence="4">
    <name type="scientific">Microbotryum lychnidis-dioicae (strain p1A1 Lamole / MvSl-1064)</name>
    <name type="common">Anther smut fungus</name>
    <dbReference type="NCBI Taxonomy" id="683840"/>
    <lineage>
        <taxon>Eukaryota</taxon>
        <taxon>Fungi</taxon>
        <taxon>Dikarya</taxon>
        <taxon>Basidiomycota</taxon>
        <taxon>Pucciniomycotina</taxon>
        <taxon>Microbotryomycetes</taxon>
        <taxon>Microbotryales</taxon>
        <taxon>Microbotryaceae</taxon>
        <taxon>Microbotryum</taxon>
    </lineage>
</organism>
<feature type="region of interest" description="Disordered" evidence="1">
    <location>
        <begin position="388"/>
        <end position="419"/>
    </location>
</feature>
<dbReference type="PANTHER" id="PTHR40633:SF1">
    <property type="entry name" value="GPI ANCHORED SERINE-THREONINE RICH PROTEIN (AFU_ORTHOLOGUE AFUA_1G03630)"/>
    <property type="match status" value="1"/>
</dbReference>
<keyword evidence="2" id="KW-0812">Transmembrane</keyword>